<organism evidence="1">
    <name type="scientific">marine sediment metagenome</name>
    <dbReference type="NCBI Taxonomy" id="412755"/>
    <lineage>
        <taxon>unclassified sequences</taxon>
        <taxon>metagenomes</taxon>
        <taxon>ecological metagenomes</taxon>
    </lineage>
</organism>
<dbReference type="AlphaFoldDB" id="X1S0R6"/>
<dbReference type="EMBL" id="BARW01004271">
    <property type="protein sequence ID" value="GAI61384.1"/>
    <property type="molecule type" value="Genomic_DNA"/>
</dbReference>
<accession>X1S0R6</accession>
<proteinExistence type="predicted"/>
<protein>
    <recommendedName>
        <fullName evidence="2">HNH endonuclease</fullName>
    </recommendedName>
</protein>
<gene>
    <name evidence="1" type="ORF">S12H4_10142</name>
</gene>
<reference evidence="1" key="1">
    <citation type="journal article" date="2014" name="Front. Microbiol.">
        <title>High frequency of phylogenetically diverse reductive dehalogenase-homologous genes in deep subseafloor sedimentary metagenomes.</title>
        <authorList>
            <person name="Kawai M."/>
            <person name="Futagami T."/>
            <person name="Toyoda A."/>
            <person name="Takaki Y."/>
            <person name="Nishi S."/>
            <person name="Hori S."/>
            <person name="Arai W."/>
            <person name="Tsubouchi T."/>
            <person name="Morono Y."/>
            <person name="Uchiyama I."/>
            <person name="Ito T."/>
            <person name="Fujiyama A."/>
            <person name="Inagaki F."/>
            <person name="Takami H."/>
        </authorList>
    </citation>
    <scope>NUCLEOTIDE SEQUENCE</scope>
    <source>
        <strain evidence="1">Expedition CK06-06</strain>
    </source>
</reference>
<feature type="non-terminal residue" evidence="1">
    <location>
        <position position="1"/>
    </location>
</feature>
<comment type="caution">
    <text evidence="1">The sequence shown here is derived from an EMBL/GenBank/DDBJ whole genome shotgun (WGS) entry which is preliminary data.</text>
</comment>
<evidence type="ECO:0008006" key="2">
    <source>
        <dbReference type="Google" id="ProtNLM"/>
    </source>
</evidence>
<name>X1S0R6_9ZZZZ</name>
<sequence length="38" mass="4612">HIDFKRCWALENLRLLPAKENMVKHNKLDRPFQPALRI</sequence>
<evidence type="ECO:0000313" key="1">
    <source>
        <dbReference type="EMBL" id="GAI61384.1"/>
    </source>
</evidence>